<keyword evidence="10" id="KW-0251">Elongation factor</keyword>
<dbReference type="InterPro" id="IPR009287">
    <property type="entry name" value="Spt4"/>
</dbReference>
<dbReference type="SMART" id="SM01389">
    <property type="entry name" value="Spt4"/>
    <property type="match status" value="1"/>
</dbReference>
<evidence type="ECO:0000256" key="3">
    <source>
        <dbReference type="ARBA" id="ARBA00010464"/>
    </source>
</evidence>
<dbReference type="CDD" id="cd07973">
    <property type="entry name" value="Spt4"/>
    <property type="match status" value="1"/>
</dbReference>
<gene>
    <name evidence="10" type="primary">SPT4</name>
    <name evidence="10" type="ORF">Q8F55_000456</name>
</gene>
<keyword evidence="11" id="KW-1185">Reference proteome</keyword>
<keyword evidence="10" id="KW-0648">Protein biosynthesis</keyword>
<comment type="subcellular location">
    <subcellularLocation>
        <location evidence="2">Chromosome</location>
        <location evidence="2">Centromere</location>
    </subcellularLocation>
    <subcellularLocation>
        <location evidence="1 8">Nucleus</location>
    </subcellularLocation>
</comment>
<sequence>MPPKASSSRGPALRACLVCSVLQPLKDFIEQGCPNCENVVQMQGSHERVNECTSTIYDGMIAMMEPEESWVARWQRIDKKKRGLYAVRVTGRPPQDVIEAIEAQGGVYRPRDAVEEL</sequence>
<dbReference type="Gene3D" id="3.30.40.210">
    <property type="match status" value="1"/>
</dbReference>
<dbReference type="GeneID" id="95981499"/>
<evidence type="ECO:0000313" key="10">
    <source>
        <dbReference type="EMBL" id="KAL1412709.1"/>
    </source>
</evidence>
<protein>
    <recommendedName>
        <fullName evidence="4 8">Transcription elongation factor SPT4</fullName>
    </recommendedName>
</protein>
<dbReference type="PIRSF" id="PIRSF025023">
    <property type="entry name" value="Spt4"/>
    <property type="match status" value="1"/>
</dbReference>
<comment type="caution">
    <text evidence="10">The sequence shown here is derived from an EMBL/GenBank/DDBJ whole genome shotgun (WGS) entry which is preliminary data.</text>
</comment>
<evidence type="ECO:0000313" key="11">
    <source>
        <dbReference type="Proteomes" id="UP001565368"/>
    </source>
</evidence>
<dbReference type="RefSeq" id="XP_069212653.1">
    <property type="nucleotide sequence ID" value="XM_069349109.1"/>
</dbReference>
<proteinExistence type="inferred from homology"/>
<keyword evidence="6 8" id="KW-0539">Nucleus</keyword>
<evidence type="ECO:0000256" key="8">
    <source>
        <dbReference type="PIRNR" id="PIRNR025023"/>
    </source>
</evidence>
<reference evidence="10 11" key="1">
    <citation type="submission" date="2023-08" db="EMBL/GenBank/DDBJ databases">
        <title>Annotated Genome Sequence of Vanrija albida AlHP1.</title>
        <authorList>
            <person name="Herzog R."/>
        </authorList>
    </citation>
    <scope>NUCLEOTIDE SEQUENCE [LARGE SCALE GENOMIC DNA]</scope>
    <source>
        <strain evidence="10 11">AlHP1</strain>
    </source>
</reference>
<evidence type="ECO:0000256" key="5">
    <source>
        <dbReference type="ARBA" id="ARBA00023163"/>
    </source>
</evidence>
<name>A0ABR3QDB6_9TREE</name>
<dbReference type="PANTHER" id="PTHR12882:SF1">
    <property type="entry name" value="TRANSCRIPTION ELONGATION FACTOR SPT4"/>
    <property type="match status" value="1"/>
</dbReference>
<dbReference type="InterPro" id="IPR022800">
    <property type="entry name" value="Spt4/RpoE2_Znf"/>
</dbReference>
<dbReference type="EMBL" id="JBBXJM010000001">
    <property type="protein sequence ID" value="KAL1412709.1"/>
    <property type="molecule type" value="Genomic_DNA"/>
</dbReference>
<dbReference type="InterPro" id="IPR038510">
    <property type="entry name" value="Spt4_sf"/>
</dbReference>
<dbReference type="Pfam" id="PF06093">
    <property type="entry name" value="Spt4"/>
    <property type="match status" value="1"/>
</dbReference>
<evidence type="ECO:0000256" key="6">
    <source>
        <dbReference type="ARBA" id="ARBA00023242"/>
    </source>
</evidence>
<accession>A0ABR3QDB6</accession>
<dbReference type="SUPFAM" id="SSF63393">
    <property type="entry name" value="RNA polymerase subunits"/>
    <property type="match status" value="1"/>
</dbReference>
<organism evidence="10 11">
    <name type="scientific">Vanrija albida</name>
    <dbReference type="NCBI Taxonomy" id="181172"/>
    <lineage>
        <taxon>Eukaryota</taxon>
        <taxon>Fungi</taxon>
        <taxon>Dikarya</taxon>
        <taxon>Basidiomycota</taxon>
        <taxon>Agaricomycotina</taxon>
        <taxon>Tremellomycetes</taxon>
        <taxon>Trichosporonales</taxon>
        <taxon>Trichosporonaceae</taxon>
        <taxon>Vanrija</taxon>
    </lineage>
</organism>
<feature type="domain" description="Spt4/RpoE2 zinc finger" evidence="9">
    <location>
        <begin position="13"/>
        <end position="90"/>
    </location>
</feature>
<evidence type="ECO:0000256" key="2">
    <source>
        <dbReference type="ARBA" id="ARBA00004584"/>
    </source>
</evidence>
<evidence type="ECO:0000256" key="7">
    <source>
        <dbReference type="ARBA" id="ARBA00023328"/>
    </source>
</evidence>
<dbReference type="Proteomes" id="UP001565368">
    <property type="component" value="Unassembled WGS sequence"/>
</dbReference>
<comment type="function">
    <text evidence="8">The SPT4-SPT5 complex mediates both activation and inhibition of transcription elongation, and plays a role in pre-mRNA processing. This complex seems to be important for the stability of the RNA polymerase II elongation machinery on the chromatin template but not for the inherent ability of this machinery to translocate down the gene.</text>
</comment>
<keyword evidence="5 8" id="KW-0804">Transcription</keyword>
<dbReference type="PANTHER" id="PTHR12882">
    <property type="entry name" value="SUPPRESSOR OF TY 4"/>
    <property type="match status" value="1"/>
</dbReference>
<comment type="similarity">
    <text evidence="3 8">Belongs to the SPT4 family.</text>
</comment>
<evidence type="ECO:0000256" key="1">
    <source>
        <dbReference type="ARBA" id="ARBA00004123"/>
    </source>
</evidence>
<dbReference type="GO" id="GO:0003746">
    <property type="term" value="F:translation elongation factor activity"/>
    <property type="evidence" value="ECO:0007669"/>
    <property type="project" value="UniProtKB-KW"/>
</dbReference>
<keyword evidence="7" id="KW-0137">Centromere</keyword>
<evidence type="ECO:0000259" key="9">
    <source>
        <dbReference type="SMART" id="SM01389"/>
    </source>
</evidence>
<evidence type="ECO:0000256" key="4">
    <source>
        <dbReference type="ARBA" id="ARBA00020182"/>
    </source>
</evidence>
<dbReference type="InterPro" id="IPR029040">
    <property type="entry name" value="RPABC4/Spt4"/>
</dbReference>